<name>A0ABW3PHT7_9LACO</name>
<feature type="transmembrane region" description="Helical" evidence="10">
    <location>
        <begin position="6"/>
        <end position="24"/>
    </location>
</feature>
<evidence type="ECO:0000256" key="3">
    <source>
        <dbReference type="ARBA" id="ARBA00022692"/>
    </source>
</evidence>
<organism evidence="11 12">
    <name type="scientific">Lentilactobacillus raoultii</name>
    <dbReference type="NCBI Taxonomy" id="1987503"/>
    <lineage>
        <taxon>Bacteria</taxon>
        <taxon>Bacillati</taxon>
        <taxon>Bacillota</taxon>
        <taxon>Bacilli</taxon>
        <taxon>Lactobacillales</taxon>
        <taxon>Lactobacillaceae</taxon>
        <taxon>Lentilactobacillus</taxon>
    </lineage>
</organism>
<dbReference type="PANTHER" id="PTHR28259">
    <property type="entry name" value="FLUORIDE EXPORT PROTEIN 1-RELATED"/>
    <property type="match status" value="1"/>
</dbReference>
<evidence type="ECO:0000256" key="5">
    <source>
        <dbReference type="ARBA" id="ARBA00023136"/>
    </source>
</evidence>
<evidence type="ECO:0000256" key="4">
    <source>
        <dbReference type="ARBA" id="ARBA00022989"/>
    </source>
</evidence>
<dbReference type="HAMAP" id="MF_00454">
    <property type="entry name" value="FluC"/>
    <property type="match status" value="1"/>
</dbReference>
<evidence type="ECO:0000256" key="9">
    <source>
        <dbReference type="ARBA" id="ARBA00049940"/>
    </source>
</evidence>
<accession>A0ABW3PHT7</accession>
<feature type="binding site" evidence="10">
    <location>
        <position position="71"/>
    </location>
    <ligand>
        <name>Na(+)</name>
        <dbReference type="ChEBI" id="CHEBI:29101"/>
        <note>structural</note>
    </ligand>
</feature>
<comment type="function">
    <text evidence="9 10">Fluoride-specific ion channel. Important for reducing fluoride concentration in the cell, thus reducing its toxicity.</text>
</comment>
<comment type="caution">
    <text evidence="11">The sequence shown here is derived from an EMBL/GenBank/DDBJ whole genome shotgun (WGS) entry which is preliminary data.</text>
</comment>
<evidence type="ECO:0000313" key="12">
    <source>
        <dbReference type="Proteomes" id="UP001597156"/>
    </source>
</evidence>
<keyword evidence="10" id="KW-0813">Transport</keyword>
<keyword evidence="10" id="KW-0479">Metal-binding</keyword>
<keyword evidence="4 10" id="KW-1133">Transmembrane helix</keyword>
<feature type="transmembrane region" description="Helical" evidence="10">
    <location>
        <begin position="96"/>
        <end position="117"/>
    </location>
</feature>
<comment type="subcellular location">
    <subcellularLocation>
        <location evidence="1 10">Cell membrane</location>
        <topology evidence="1 10">Multi-pass membrane protein</topology>
    </subcellularLocation>
</comment>
<keyword evidence="10" id="KW-0406">Ion transport</keyword>
<dbReference type="EMBL" id="JBHTLH010000019">
    <property type="protein sequence ID" value="MFD1125127.1"/>
    <property type="molecule type" value="Genomic_DNA"/>
</dbReference>
<keyword evidence="2 10" id="KW-1003">Cell membrane</keyword>
<comment type="catalytic activity">
    <reaction evidence="8">
        <text>fluoride(in) = fluoride(out)</text>
        <dbReference type="Rhea" id="RHEA:76159"/>
        <dbReference type="ChEBI" id="CHEBI:17051"/>
    </reaction>
    <physiologicalReaction direction="left-to-right" evidence="8">
        <dbReference type="Rhea" id="RHEA:76160"/>
    </physiologicalReaction>
</comment>
<sequence>MVIIWVALGAGFGAVLRYLITLVGKRYWPQLPFATLVINVIGATLAGFLVGIQVPTADELFLLTGMCGGFTTFSTFTTDTFVLLRNRRWTIAATYYFGTIMLGFLAAYLGLGLGSLIRS</sequence>
<evidence type="ECO:0000256" key="10">
    <source>
        <dbReference type="HAMAP-Rule" id="MF_00454"/>
    </source>
</evidence>
<evidence type="ECO:0000313" key="11">
    <source>
        <dbReference type="EMBL" id="MFD1125127.1"/>
    </source>
</evidence>
<dbReference type="PANTHER" id="PTHR28259:SF1">
    <property type="entry name" value="FLUORIDE EXPORT PROTEIN 1-RELATED"/>
    <property type="match status" value="1"/>
</dbReference>
<evidence type="ECO:0000256" key="1">
    <source>
        <dbReference type="ARBA" id="ARBA00004651"/>
    </source>
</evidence>
<comment type="activity regulation">
    <text evidence="10">Na(+) is not transported, but it plays an essential structural role and its presence is essential for fluoride channel function.</text>
</comment>
<feature type="binding site" evidence="10">
    <location>
        <position position="68"/>
    </location>
    <ligand>
        <name>Na(+)</name>
        <dbReference type="ChEBI" id="CHEBI:29101"/>
        <note>structural</note>
    </ligand>
</feature>
<keyword evidence="12" id="KW-1185">Reference proteome</keyword>
<comment type="similarity">
    <text evidence="7 10">Belongs to the fluoride channel Fluc/FEX (TC 1.A.43) family.</text>
</comment>
<keyword evidence="6 10" id="KW-0407">Ion channel</keyword>
<gene>
    <name evidence="10" type="primary">fluC</name>
    <name evidence="10" type="synonym">crcB</name>
    <name evidence="11" type="ORF">ACFQ22_07145</name>
</gene>
<dbReference type="Pfam" id="PF02537">
    <property type="entry name" value="CRCB"/>
    <property type="match status" value="1"/>
</dbReference>
<dbReference type="RefSeq" id="WP_121978054.1">
    <property type="nucleotide sequence ID" value="NZ_JBHTLH010000019.1"/>
</dbReference>
<keyword evidence="10" id="KW-0915">Sodium</keyword>
<evidence type="ECO:0000256" key="2">
    <source>
        <dbReference type="ARBA" id="ARBA00022475"/>
    </source>
</evidence>
<evidence type="ECO:0000256" key="7">
    <source>
        <dbReference type="ARBA" id="ARBA00035120"/>
    </source>
</evidence>
<proteinExistence type="inferred from homology"/>
<evidence type="ECO:0000256" key="8">
    <source>
        <dbReference type="ARBA" id="ARBA00035585"/>
    </source>
</evidence>
<feature type="transmembrane region" description="Helical" evidence="10">
    <location>
        <begin position="31"/>
        <end position="54"/>
    </location>
</feature>
<dbReference type="InterPro" id="IPR003691">
    <property type="entry name" value="FluC"/>
</dbReference>
<evidence type="ECO:0000256" key="6">
    <source>
        <dbReference type="ARBA" id="ARBA00023303"/>
    </source>
</evidence>
<feature type="transmembrane region" description="Helical" evidence="10">
    <location>
        <begin position="60"/>
        <end position="84"/>
    </location>
</feature>
<dbReference type="Proteomes" id="UP001597156">
    <property type="component" value="Unassembled WGS sequence"/>
</dbReference>
<keyword evidence="3 10" id="KW-0812">Transmembrane</keyword>
<protein>
    <recommendedName>
        <fullName evidence="10">Fluoride-specific ion channel FluC</fullName>
    </recommendedName>
</protein>
<reference evidence="12" key="1">
    <citation type="journal article" date="2019" name="Int. J. Syst. Evol. Microbiol.">
        <title>The Global Catalogue of Microorganisms (GCM) 10K type strain sequencing project: providing services to taxonomists for standard genome sequencing and annotation.</title>
        <authorList>
            <consortium name="The Broad Institute Genomics Platform"/>
            <consortium name="The Broad Institute Genome Sequencing Center for Infectious Disease"/>
            <person name="Wu L."/>
            <person name="Ma J."/>
        </authorList>
    </citation>
    <scope>NUCLEOTIDE SEQUENCE [LARGE SCALE GENOMIC DNA]</scope>
    <source>
        <strain evidence="12">CCUG 71848</strain>
    </source>
</reference>
<keyword evidence="5 10" id="KW-0472">Membrane</keyword>